<dbReference type="AlphaFoldDB" id="A0A8J8T8D6"/>
<proteinExistence type="predicted"/>
<gene>
    <name evidence="2" type="ORF">FGO68_gene14542</name>
</gene>
<keyword evidence="3" id="KW-1185">Reference proteome</keyword>
<feature type="region of interest" description="Disordered" evidence="1">
    <location>
        <begin position="47"/>
        <end position="125"/>
    </location>
</feature>
<reference evidence="2" key="1">
    <citation type="submission" date="2019-06" db="EMBL/GenBank/DDBJ databases">
        <authorList>
            <person name="Zheng W."/>
        </authorList>
    </citation>
    <scope>NUCLEOTIDE SEQUENCE</scope>
    <source>
        <strain evidence="2">QDHG01</strain>
    </source>
</reference>
<comment type="caution">
    <text evidence="2">The sequence shown here is derived from an EMBL/GenBank/DDBJ whole genome shotgun (WGS) entry which is preliminary data.</text>
</comment>
<dbReference type="EMBL" id="RRYP01002001">
    <property type="protein sequence ID" value="TNV85236.1"/>
    <property type="molecule type" value="Genomic_DNA"/>
</dbReference>
<feature type="compositionally biased region" description="Polar residues" evidence="1">
    <location>
        <begin position="79"/>
        <end position="100"/>
    </location>
</feature>
<dbReference type="Proteomes" id="UP000785679">
    <property type="component" value="Unassembled WGS sequence"/>
</dbReference>
<organism evidence="2 3">
    <name type="scientific">Halteria grandinella</name>
    <dbReference type="NCBI Taxonomy" id="5974"/>
    <lineage>
        <taxon>Eukaryota</taxon>
        <taxon>Sar</taxon>
        <taxon>Alveolata</taxon>
        <taxon>Ciliophora</taxon>
        <taxon>Intramacronucleata</taxon>
        <taxon>Spirotrichea</taxon>
        <taxon>Stichotrichia</taxon>
        <taxon>Sporadotrichida</taxon>
        <taxon>Halteriidae</taxon>
        <taxon>Halteria</taxon>
    </lineage>
</organism>
<protein>
    <submittedName>
        <fullName evidence="2">Uncharacterized protein</fullName>
    </submittedName>
</protein>
<sequence length="222" mass="23800">MANKLQESHGNDETQETLSSMKETERKRIEEEEIDLKALMQRLKLQKPGDGVGFGSSVKRNLITMPSSGKTPQAKRMATQRQSLFSVSSQHQAASLIPTSTRRDQKTQQNTPERRNSHNLQQTGASLLKAKTPSKKISMTPYQSNSVSLAPSNNGAGGAAVALSNGSGSGKHGAVTTQKSEGFTAAAHQHHLIRFPTSTISSGGSHLEKTQSAIGGPRLSKK</sequence>
<evidence type="ECO:0000313" key="2">
    <source>
        <dbReference type="EMBL" id="TNV85236.1"/>
    </source>
</evidence>
<evidence type="ECO:0000256" key="1">
    <source>
        <dbReference type="SAM" id="MobiDB-lite"/>
    </source>
</evidence>
<name>A0A8J8T8D6_HALGN</name>
<feature type="region of interest" description="Disordered" evidence="1">
    <location>
        <begin position="1"/>
        <end position="29"/>
    </location>
</feature>
<evidence type="ECO:0000313" key="3">
    <source>
        <dbReference type="Proteomes" id="UP000785679"/>
    </source>
</evidence>
<feature type="region of interest" description="Disordered" evidence="1">
    <location>
        <begin position="197"/>
        <end position="222"/>
    </location>
</feature>
<accession>A0A8J8T8D6</accession>
<feature type="compositionally biased region" description="Basic and acidic residues" evidence="1">
    <location>
        <begin position="1"/>
        <end position="12"/>
    </location>
</feature>
<feature type="compositionally biased region" description="Basic and acidic residues" evidence="1">
    <location>
        <begin position="101"/>
        <end position="116"/>
    </location>
</feature>